<reference evidence="3" key="1">
    <citation type="journal article" date="2020" name="Stud. Mycol.">
        <title>101 Dothideomycetes genomes: a test case for predicting lifestyles and emergence of pathogens.</title>
        <authorList>
            <person name="Haridas S."/>
            <person name="Albert R."/>
            <person name="Binder M."/>
            <person name="Bloem J."/>
            <person name="Labutti K."/>
            <person name="Salamov A."/>
            <person name="Andreopoulos B."/>
            <person name="Baker S."/>
            <person name="Barry K."/>
            <person name="Bills G."/>
            <person name="Bluhm B."/>
            <person name="Cannon C."/>
            <person name="Castanera R."/>
            <person name="Culley D."/>
            <person name="Daum C."/>
            <person name="Ezra D."/>
            <person name="Gonzalez J."/>
            <person name="Henrissat B."/>
            <person name="Kuo A."/>
            <person name="Liang C."/>
            <person name="Lipzen A."/>
            <person name="Lutzoni F."/>
            <person name="Magnuson J."/>
            <person name="Mondo S."/>
            <person name="Nolan M."/>
            <person name="Ohm R."/>
            <person name="Pangilinan J."/>
            <person name="Park H.-J."/>
            <person name="Ramirez L."/>
            <person name="Alfaro M."/>
            <person name="Sun H."/>
            <person name="Tritt A."/>
            <person name="Yoshinaga Y."/>
            <person name="Zwiers L.-H."/>
            <person name="Turgeon B."/>
            <person name="Goodwin S."/>
            <person name="Spatafora J."/>
            <person name="Crous P."/>
            <person name="Grigoriev I."/>
        </authorList>
    </citation>
    <scope>NUCLEOTIDE SEQUENCE</scope>
    <source>
        <strain evidence="3">CBS 627.86</strain>
    </source>
</reference>
<dbReference type="EMBL" id="ML977339">
    <property type="protein sequence ID" value="KAF2110100.1"/>
    <property type="molecule type" value="Genomic_DNA"/>
</dbReference>
<dbReference type="AlphaFoldDB" id="A0A6A5YSX2"/>
<name>A0A6A5YSX2_9PLEO</name>
<accession>A0A6A5YSX2</accession>
<dbReference type="Pfam" id="PF04885">
    <property type="entry name" value="Stig1"/>
    <property type="match status" value="1"/>
</dbReference>
<sequence>MDPILSSCVPIPDPGLNCSTSELGSDFCPGVGCTNFYTDRLNCGSCNNTCDWRCSYGSCICPRDLSRRQDRKSCCDPGWSINFDTNRCEASCPDGWFFDFELGECRPVDGTELPTSTLTIISSSTMIVTNITSAGTVTTTTIASPSPATDICPEDVPWLCFGECVNVYDDLNNCGMCGNVCEYGCSLGECACLVGQHMNADNKCVNDTIPEPSTTVSRYVSISSTSTDGVSTPIPTACPEEFPNLCLSICEDLPPDECIGNCVDLLSDISNCGTCGSVCAGNLTCQSGECAKPVGSFILAGLGG</sequence>
<evidence type="ECO:0000256" key="2">
    <source>
        <dbReference type="ARBA" id="ARBA00022729"/>
    </source>
</evidence>
<evidence type="ECO:0000313" key="4">
    <source>
        <dbReference type="Proteomes" id="UP000799770"/>
    </source>
</evidence>
<dbReference type="Proteomes" id="UP000799770">
    <property type="component" value="Unassembled WGS sequence"/>
</dbReference>
<dbReference type="InterPro" id="IPR006969">
    <property type="entry name" value="Stig-like"/>
</dbReference>
<comment type="similarity">
    <text evidence="1">Belongs to the STIG1 family.</text>
</comment>
<protein>
    <submittedName>
        <fullName evidence="3">Uncharacterized protein</fullName>
    </submittedName>
</protein>
<dbReference type="PANTHER" id="PTHR33227">
    <property type="entry name" value="STIGMA-SPECIFIC STIG1-LIKE PROTEIN 3"/>
    <property type="match status" value="1"/>
</dbReference>
<evidence type="ECO:0000256" key="1">
    <source>
        <dbReference type="ARBA" id="ARBA00006010"/>
    </source>
</evidence>
<proteinExistence type="inferred from homology"/>
<dbReference type="OrthoDB" id="3800261at2759"/>
<dbReference type="PANTHER" id="PTHR33227:SF48">
    <property type="entry name" value="STIGMA-SPECIFIC STIG1-LIKE PROTEIN 4"/>
    <property type="match status" value="1"/>
</dbReference>
<keyword evidence="4" id="KW-1185">Reference proteome</keyword>
<evidence type="ECO:0000313" key="3">
    <source>
        <dbReference type="EMBL" id="KAF2110100.1"/>
    </source>
</evidence>
<organism evidence="3 4">
    <name type="scientific">Lophiotrema nucula</name>
    <dbReference type="NCBI Taxonomy" id="690887"/>
    <lineage>
        <taxon>Eukaryota</taxon>
        <taxon>Fungi</taxon>
        <taxon>Dikarya</taxon>
        <taxon>Ascomycota</taxon>
        <taxon>Pezizomycotina</taxon>
        <taxon>Dothideomycetes</taxon>
        <taxon>Pleosporomycetidae</taxon>
        <taxon>Pleosporales</taxon>
        <taxon>Lophiotremataceae</taxon>
        <taxon>Lophiotrema</taxon>
    </lineage>
</organism>
<keyword evidence="2" id="KW-0732">Signal</keyword>
<gene>
    <name evidence="3" type="ORF">BDV96DRAFT_584364</name>
</gene>